<sequence>MADDTLLSRLKLSIESRARVLICCHDTCRFALASDPAQVSEHLRRKHKVTAADRRQLTRFLSASTQELRDPSEARVRKDGLPYDPDLCLVHGYICRFCTERTASSQVISRHVASNHEEERLRLGVRRKAMYEPAFLQAWTKSPPGGRYWIVEYGGSSVRPVGGKEAYDHLKDIFEREQGRQRLLKEMDLPDGTGMNSGPQNTTFTDLKPWLERTGWERRDGPLRADGADNKQEPVMLAT</sequence>
<feature type="compositionally biased region" description="Basic and acidic residues" evidence="1">
    <location>
        <begin position="218"/>
        <end position="232"/>
    </location>
</feature>
<evidence type="ECO:0000313" key="2">
    <source>
        <dbReference type="EMBL" id="EWZ27910.1"/>
    </source>
</evidence>
<name>W9JDZ6_FUSOX</name>
<dbReference type="Proteomes" id="UP000030766">
    <property type="component" value="Unassembled WGS sequence"/>
</dbReference>
<evidence type="ECO:0000256" key="1">
    <source>
        <dbReference type="SAM" id="MobiDB-lite"/>
    </source>
</evidence>
<proteinExistence type="predicted"/>
<gene>
    <name evidence="2" type="ORF">FOZG_18375</name>
</gene>
<organism evidence="2">
    <name type="scientific">Fusarium oxysporum Fo47</name>
    <dbReference type="NCBI Taxonomy" id="660027"/>
    <lineage>
        <taxon>Eukaryota</taxon>
        <taxon>Fungi</taxon>
        <taxon>Dikarya</taxon>
        <taxon>Ascomycota</taxon>
        <taxon>Pezizomycotina</taxon>
        <taxon>Sordariomycetes</taxon>
        <taxon>Hypocreomycetidae</taxon>
        <taxon>Hypocreales</taxon>
        <taxon>Nectriaceae</taxon>
        <taxon>Fusarium</taxon>
        <taxon>Fusarium oxysporum species complex</taxon>
    </lineage>
</organism>
<dbReference type="HOGENOM" id="CLU_003093_5_0_1"/>
<protein>
    <submittedName>
        <fullName evidence="2">Uncharacterized protein</fullName>
    </submittedName>
</protein>
<dbReference type="InterPro" id="IPR022698">
    <property type="entry name" value="OrsD"/>
</dbReference>
<dbReference type="AlphaFoldDB" id="W9JDZ6"/>
<reference evidence="2" key="1">
    <citation type="submission" date="2011-06" db="EMBL/GenBank/DDBJ databases">
        <title>The Genome Sequence of Fusarium oxysporum Fo47.</title>
        <authorList>
            <consortium name="The Broad Institute Genome Sequencing Platform"/>
            <person name="Ma L.-J."/>
            <person name="Gale L.R."/>
            <person name="Schwartz D.C."/>
            <person name="Zhou S."/>
            <person name="Corby-Kistler H."/>
            <person name="Young S.K."/>
            <person name="Zeng Q."/>
            <person name="Gargeya S."/>
            <person name="Fitzgerald M."/>
            <person name="Haas B."/>
            <person name="Abouelleil A."/>
            <person name="Alvarado L."/>
            <person name="Arachchi H.M."/>
            <person name="Berlin A."/>
            <person name="Brown A."/>
            <person name="Chapman S.B."/>
            <person name="Chen Z."/>
            <person name="Dunbar C."/>
            <person name="Freedman E."/>
            <person name="Gearin G."/>
            <person name="Gellesch M."/>
            <person name="Goldberg J."/>
            <person name="Griggs A."/>
            <person name="Gujja S."/>
            <person name="Heiman D."/>
            <person name="Howarth C."/>
            <person name="Larson L."/>
            <person name="Lui A."/>
            <person name="MacDonald P.J.P."/>
            <person name="Mehta T."/>
            <person name="Montmayeur A."/>
            <person name="Murphy C."/>
            <person name="Neiman D."/>
            <person name="Pearson M."/>
            <person name="Priest M."/>
            <person name="Roberts A."/>
            <person name="Saif S."/>
            <person name="Shea T."/>
            <person name="Shenoy N."/>
            <person name="Sisk P."/>
            <person name="Stolte C."/>
            <person name="Sykes S."/>
            <person name="Wortman J."/>
            <person name="Nusbaum C."/>
            <person name="Birren B."/>
        </authorList>
    </citation>
    <scope>NUCLEOTIDE SEQUENCE [LARGE SCALE GENOMIC DNA]</scope>
    <source>
        <strain evidence="2">Fo47</strain>
    </source>
</reference>
<feature type="region of interest" description="Disordered" evidence="1">
    <location>
        <begin position="218"/>
        <end position="239"/>
    </location>
</feature>
<accession>W9JDZ6</accession>
<dbReference type="EMBL" id="JH717945">
    <property type="protein sequence ID" value="EWZ27910.1"/>
    <property type="molecule type" value="Genomic_DNA"/>
</dbReference>
<dbReference type="VEuPathDB" id="FungiDB:FOZG_18375"/>
<dbReference type="Pfam" id="PF12013">
    <property type="entry name" value="OrsD"/>
    <property type="match status" value="1"/>
</dbReference>
<reference evidence="2" key="2">
    <citation type="submission" date="2012-06" db="EMBL/GenBank/DDBJ databases">
        <title>Annotation of the Genome Sequence of Fusarium oxysporum Fo47.</title>
        <authorList>
            <consortium name="The Broad Institute Genomics Platform"/>
            <person name="Ma L.-J."/>
            <person name="Corby-Kistler H."/>
            <person name="Broz K."/>
            <person name="Gale L.R."/>
            <person name="Jonkers W."/>
            <person name="O'Donnell K."/>
            <person name="Ploetz R."/>
            <person name="Steinberg C."/>
            <person name="Schwartz D.C."/>
            <person name="VanEtten H."/>
            <person name="Zhou S."/>
            <person name="Young S.K."/>
            <person name="Zeng Q."/>
            <person name="Gargeya S."/>
            <person name="Fitzgerald M."/>
            <person name="Abouelleil A."/>
            <person name="Alvarado L."/>
            <person name="Chapman S.B."/>
            <person name="Gainer-Dewar J."/>
            <person name="Goldberg J."/>
            <person name="Griggs A."/>
            <person name="Gujja S."/>
            <person name="Hansen M."/>
            <person name="Howarth C."/>
            <person name="Imamovic A."/>
            <person name="Ireland A."/>
            <person name="Larimer J."/>
            <person name="McCowan C."/>
            <person name="Murphy C."/>
            <person name="Pearson M."/>
            <person name="Poon T.W."/>
            <person name="Priest M."/>
            <person name="Roberts A."/>
            <person name="Saif S."/>
            <person name="Shea T."/>
            <person name="Sykes S."/>
            <person name="Wortman J."/>
            <person name="Nusbaum C."/>
            <person name="Birren B."/>
        </authorList>
    </citation>
    <scope>NUCLEOTIDE SEQUENCE</scope>
    <source>
        <strain evidence="2">Fo47</strain>
    </source>
</reference>